<keyword evidence="4" id="KW-1185">Reference proteome</keyword>
<evidence type="ECO:0000256" key="2">
    <source>
        <dbReference type="SAM" id="Phobius"/>
    </source>
</evidence>
<protein>
    <submittedName>
        <fullName evidence="3">DUF4260 domain-containing protein</fullName>
    </submittedName>
</protein>
<keyword evidence="2" id="KW-1133">Transmembrane helix</keyword>
<reference evidence="3 4" key="1">
    <citation type="journal article" date="2011" name="Int. J. Syst. Evol. Microbiol.">
        <title>Hymenobacter yonginensis sp. nov., isolated from a mesotrophic artificial lake.</title>
        <authorList>
            <person name="Joung Y."/>
            <person name="Cho S.H."/>
            <person name="Kim H."/>
            <person name="Kim S.B."/>
            <person name="Joh K."/>
        </authorList>
    </citation>
    <scope>NUCLEOTIDE SEQUENCE [LARGE SCALE GENOMIC DNA]</scope>
    <source>
        <strain evidence="3 4">KCTC 22745</strain>
    </source>
</reference>
<name>A0ABY7PU62_9BACT</name>
<feature type="compositionally biased region" description="Polar residues" evidence="1">
    <location>
        <begin position="119"/>
        <end position="130"/>
    </location>
</feature>
<evidence type="ECO:0000256" key="1">
    <source>
        <dbReference type="SAM" id="MobiDB-lite"/>
    </source>
</evidence>
<dbReference type="EMBL" id="CP115396">
    <property type="protein sequence ID" value="WBO86457.1"/>
    <property type="molecule type" value="Genomic_DNA"/>
</dbReference>
<feature type="transmembrane region" description="Helical" evidence="2">
    <location>
        <begin position="70"/>
        <end position="92"/>
    </location>
</feature>
<dbReference type="Pfam" id="PF14079">
    <property type="entry name" value="DUF4260"/>
    <property type="match status" value="1"/>
</dbReference>
<feature type="region of interest" description="Disordered" evidence="1">
    <location>
        <begin position="113"/>
        <end position="138"/>
    </location>
</feature>
<dbReference type="RefSeq" id="WP_270129058.1">
    <property type="nucleotide sequence ID" value="NZ_CP115396.1"/>
</dbReference>
<gene>
    <name evidence="3" type="ORF">O9Z63_09375</name>
</gene>
<proteinExistence type="predicted"/>
<accession>A0ABY7PU62</accession>
<organism evidence="3 4">
    <name type="scientific">Hymenobacter yonginensis</name>
    <dbReference type="NCBI Taxonomy" id="748197"/>
    <lineage>
        <taxon>Bacteria</taxon>
        <taxon>Pseudomonadati</taxon>
        <taxon>Bacteroidota</taxon>
        <taxon>Cytophagia</taxon>
        <taxon>Cytophagales</taxon>
        <taxon>Hymenobacteraceae</taxon>
        <taxon>Hymenobacter</taxon>
    </lineage>
</organism>
<evidence type="ECO:0000313" key="4">
    <source>
        <dbReference type="Proteomes" id="UP001211872"/>
    </source>
</evidence>
<dbReference type="InterPro" id="IPR025356">
    <property type="entry name" value="DUF4260"/>
</dbReference>
<keyword evidence="2" id="KW-0812">Transmembrane</keyword>
<sequence>MKTLLKLEELAELLAATVVFAHLPYAWWWLPALFLVPDLSMLGYLAGPRAGAFCYNLAHNKAVALAVCAAGWWVAQPLLLLAGTVLLFHAAFDRLLGYGLKYGTSFHDTHLGRTRHAGTGSQPHTGSATTGHPVVAAQ</sequence>
<evidence type="ECO:0000313" key="3">
    <source>
        <dbReference type="EMBL" id="WBO86457.1"/>
    </source>
</evidence>
<dbReference type="Proteomes" id="UP001211872">
    <property type="component" value="Chromosome"/>
</dbReference>
<feature type="transmembrane region" description="Helical" evidence="2">
    <location>
        <begin position="12"/>
        <end position="30"/>
    </location>
</feature>
<keyword evidence="2" id="KW-0472">Membrane</keyword>